<evidence type="ECO:0000313" key="1">
    <source>
        <dbReference type="EMBL" id="SDY49186.1"/>
    </source>
</evidence>
<reference evidence="2" key="1">
    <citation type="submission" date="2016-10" db="EMBL/GenBank/DDBJ databases">
        <authorList>
            <person name="Varghese N."/>
            <person name="Submissions S."/>
        </authorList>
    </citation>
    <scope>NUCLEOTIDE SEQUENCE [LARGE SCALE GENOMIC DNA]</scope>
    <source>
        <strain evidence="2">DSM 100420</strain>
    </source>
</reference>
<evidence type="ECO:0000313" key="2">
    <source>
        <dbReference type="Proteomes" id="UP000198914"/>
    </source>
</evidence>
<keyword evidence="2" id="KW-1185">Reference proteome</keyword>
<gene>
    <name evidence="1" type="ORF">SAMN05444004_101568</name>
</gene>
<name>A0A1H3KAH1_9RHOB</name>
<sequence>MNVANSNRPSTDTTELTEASATIIAQKIRLRKAPDGYSTKFPDVGRARAFSIIRDPDLHYSLYGHSQGRSILARLAQRVRNVIIVSPSHNKQCGIGEYGRYLASVLAPFADKLEIVRSSSALFDFSPEFLEGTLILVNHGPGLFDGLNPRLSQGESTSALLKNLNRMATEYGANPVILHHSLIDVEHDLLFSRQQQILESAIPSCSFISSAGRHFFMPFIELGVSPVSLEEDTYDGDRYSRSECVGFFGFYQYGGKDFQALFRLVSELRGKLVGSVATSNGDELRNFQETLETTAIENDLGSGWIEDSELIDRLQEADYFYLPQNDYDHWNNSATARFVTNIPRPLFLPPNHPFLDMADGSIFATQEDLPRIVSHFREQGQYDKAVRRVNAFRERADMSNTAKAISNGLPKGLSALSQELMERQDPLSAERYNEMEDARKAEFAVGTGCIDPANLTAIAEQLPAIFRSVAPKQFWRKHYELGDLVFDSPLESIHAIFMALCKRQVTIDELSQILARADDDKTHAFEVIVVRQAFKAANEQAAGLLFDQDVMFLEQGDPIDPVVMLEPERIGAFLGKKKENISHLLTVLSLNVRPKITNLTEVLTLPKEELALREAPFNLSKIDMDYVMAPKTLSKRLNRLLAEGDQAGLDFSEYFVFDELIPRPIEHNVTDYVVEDFIYLSGDLFILNAYRSLLKREPFPLEMLVMQTILSTTSKRTILSVLLGQSYRKVKVSNLDSRDFEPIQKNFSKFIAIARDPLMGLIDARNAYEIQRRHNLRWWINSKQLWDAVWHGAEQNISTINTLYQKLIDSTVMPLQLDASGLFFDPVSDSHKSILLERNRETNITQSNPAPIENSLLGFHSVEETGTWTNGVSGLVITQCLRESSPLEEIHAISLEATMSFFGSLNLGPRKMIMSVRFRNPGADEWGLFETTIKVEEDTQRNVSVDCPQMKAGATAMISLNIDHATSPKQESISTDERLLGIHLSKIKLSIKPHFSNAEQG</sequence>
<proteinExistence type="predicted"/>
<dbReference type="STRING" id="1244108.SAMN05444004_101568"/>
<dbReference type="AlphaFoldDB" id="A0A1H3KAH1"/>
<accession>A0A1H3KAH1</accession>
<dbReference type="Proteomes" id="UP000198914">
    <property type="component" value="Unassembled WGS sequence"/>
</dbReference>
<dbReference type="RefSeq" id="WP_139176539.1">
    <property type="nucleotide sequence ID" value="NZ_FNPX01000001.1"/>
</dbReference>
<dbReference type="EMBL" id="FNPX01000001">
    <property type="protein sequence ID" value="SDY49186.1"/>
    <property type="molecule type" value="Genomic_DNA"/>
</dbReference>
<organism evidence="1 2">
    <name type="scientific">Jannaschia faecimaris</name>
    <dbReference type="NCBI Taxonomy" id="1244108"/>
    <lineage>
        <taxon>Bacteria</taxon>
        <taxon>Pseudomonadati</taxon>
        <taxon>Pseudomonadota</taxon>
        <taxon>Alphaproteobacteria</taxon>
        <taxon>Rhodobacterales</taxon>
        <taxon>Roseobacteraceae</taxon>
        <taxon>Jannaschia</taxon>
    </lineage>
</organism>
<dbReference type="OrthoDB" id="7507126at2"/>
<protein>
    <submittedName>
        <fullName evidence="1">Uncharacterized protein</fullName>
    </submittedName>
</protein>